<gene>
    <name evidence="1" type="ORF">bsdtb5_41320</name>
</gene>
<dbReference type="AlphaFoldDB" id="A0A7R7EQV3"/>
<dbReference type="Proteomes" id="UP000595897">
    <property type="component" value="Chromosome"/>
</dbReference>
<evidence type="ECO:0000313" key="2">
    <source>
        <dbReference type="Proteomes" id="UP000595897"/>
    </source>
</evidence>
<protein>
    <submittedName>
        <fullName evidence="1">Xyloglucanase</fullName>
    </submittedName>
</protein>
<dbReference type="EMBL" id="AP024169">
    <property type="protein sequence ID" value="BCN32837.1"/>
    <property type="molecule type" value="Genomic_DNA"/>
</dbReference>
<dbReference type="RefSeq" id="WP_271713849.1">
    <property type="nucleotide sequence ID" value="NZ_AP024169.1"/>
</dbReference>
<keyword evidence="2" id="KW-1185">Reference proteome</keyword>
<dbReference type="InterPro" id="IPR015943">
    <property type="entry name" value="WD40/YVTN_repeat-like_dom_sf"/>
</dbReference>
<dbReference type="GO" id="GO:0010411">
    <property type="term" value="P:xyloglucan metabolic process"/>
    <property type="evidence" value="ECO:0007669"/>
    <property type="project" value="TreeGrafter"/>
</dbReference>
<sequence length="804" mass="89961">MNNSNSNITKQIPYTYRNLPVPGGGFVTGFSFHKNAKDILYARTDIGGVYRYDFANDTWVSLMDHVTNLNLSESYPLAIALDPKNEDSLYIACGDHKTGTLCISYDRGNHFIYRSIPCPVHGNSPGRGTGDRLMLDPNNSRVIYFASQTRGLLRSMDEGMTWEFLTVCEDKEKEQNEYDLTCLFIDSRRTSTITSGMNNNNTNNNSNTNETALSTTLIVSTSGVVNRTNDLTRGHCLYISTDCGNTFHKLAQPAHIASSNRISGLVAQRMDYDGTYLYVTMAASGEPNYSFFSNYSCDSGSSFDGRLLRYQMGDDGKILDYVDITPDTGRKQNEYGLSGISSNRDIPGLLLCTTICRKDSDIIFLSKDYGSSWEEILCGTAIGNIDFNVPYMKPEYNGNASIIHWMSDIKINPYDMNHAVFNTGTGIFMTDNLLDSSPTWYPSCRGLEETVHLNIYSPPSGDVKLIDILGDLGGFAFTDLDTPPENTFADEQRNRYITCMNADYPDCNPNIVVATPRGNWTGKTIGGLILSKDQCKTFKRLSHPYGLSSYIDTLLDRIKLPNINSGWCAISSDSSSLLWTIADGNRLPLTGAVLTCDEGDTWEKVLIYNTKNNLIQDSNTQLKIMADRVNPSIFYGFGENSRIYVSRDYGKTFYEHEVPSCFPIHNLGSLDGSHHVEIRVESGKEGVIWIALNYNGLWKLVYHADTNTFKYHKITKEGESVFAQGMGLGKDTKVKTLYICGEIEGIYGFYRSFNEGNTWERINTTNQMYGDVKCIIGDPRVFGRFYIATGSRGVLYGEEIVYHN</sequence>
<evidence type="ECO:0000313" key="1">
    <source>
        <dbReference type="EMBL" id="BCN32837.1"/>
    </source>
</evidence>
<organism evidence="1 2">
    <name type="scientific">Anaeromicropila herbilytica</name>
    <dbReference type="NCBI Taxonomy" id="2785025"/>
    <lineage>
        <taxon>Bacteria</taxon>
        <taxon>Bacillati</taxon>
        <taxon>Bacillota</taxon>
        <taxon>Clostridia</taxon>
        <taxon>Lachnospirales</taxon>
        <taxon>Lachnospiraceae</taxon>
        <taxon>Anaeromicropila</taxon>
    </lineage>
</organism>
<dbReference type="Gene3D" id="2.130.10.10">
    <property type="entry name" value="YVTN repeat-like/Quinoprotein amine dehydrogenase"/>
    <property type="match status" value="2"/>
</dbReference>
<dbReference type="KEGG" id="ahb:bsdtb5_41320"/>
<proteinExistence type="predicted"/>
<accession>A0A7R7EQV3</accession>
<dbReference type="SUPFAM" id="SSF110296">
    <property type="entry name" value="Oligoxyloglucan reducing end-specific cellobiohydrolase"/>
    <property type="match status" value="2"/>
</dbReference>
<reference evidence="1 2" key="1">
    <citation type="submission" date="2020-11" db="EMBL/GenBank/DDBJ databases">
        <title>Draft genome sequencing of a Lachnospiraceae strain isolated from anoxic soil subjected to BSD treatment.</title>
        <authorList>
            <person name="Uek A."/>
            <person name="Tonouchi A."/>
        </authorList>
    </citation>
    <scope>NUCLEOTIDE SEQUENCE [LARGE SCALE GENOMIC DNA]</scope>
    <source>
        <strain evidence="1 2">TB5</strain>
    </source>
</reference>
<name>A0A7R7EQV3_9FIRM</name>
<dbReference type="InterPro" id="IPR052025">
    <property type="entry name" value="Xyloglucanase_GH74"/>
</dbReference>
<dbReference type="PANTHER" id="PTHR43739:SF5">
    <property type="entry name" value="EXO-ALPHA-SIALIDASE"/>
    <property type="match status" value="1"/>
</dbReference>
<dbReference type="PANTHER" id="PTHR43739">
    <property type="entry name" value="XYLOGLUCANASE (EUROFUNG)"/>
    <property type="match status" value="1"/>
</dbReference>